<dbReference type="EMBL" id="BARW01038460">
    <property type="protein sequence ID" value="GAJ22884.1"/>
    <property type="molecule type" value="Genomic_DNA"/>
</dbReference>
<evidence type="ECO:0000313" key="1">
    <source>
        <dbReference type="EMBL" id="GAJ22884.1"/>
    </source>
</evidence>
<comment type="caution">
    <text evidence="1">The sequence shown here is derived from an EMBL/GenBank/DDBJ whole genome shotgun (WGS) entry which is preliminary data.</text>
</comment>
<proteinExistence type="predicted"/>
<accession>X1UZJ8</accession>
<organism evidence="1">
    <name type="scientific">marine sediment metagenome</name>
    <dbReference type="NCBI Taxonomy" id="412755"/>
    <lineage>
        <taxon>unclassified sequences</taxon>
        <taxon>metagenomes</taxon>
        <taxon>ecological metagenomes</taxon>
    </lineage>
</organism>
<gene>
    <name evidence="1" type="ORF">S12H4_59021</name>
</gene>
<dbReference type="AlphaFoldDB" id="X1UZJ8"/>
<reference evidence="1" key="1">
    <citation type="journal article" date="2014" name="Front. Microbiol.">
        <title>High frequency of phylogenetically diverse reductive dehalogenase-homologous genes in deep subseafloor sedimentary metagenomes.</title>
        <authorList>
            <person name="Kawai M."/>
            <person name="Futagami T."/>
            <person name="Toyoda A."/>
            <person name="Takaki Y."/>
            <person name="Nishi S."/>
            <person name="Hori S."/>
            <person name="Arai W."/>
            <person name="Tsubouchi T."/>
            <person name="Morono Y."/>
            <person name="Uchiyama I."/>
            <person name="Ito T."/>
            <person name="Fujiyama A."/>
            <person name="Inagaki F."/>
            <person name="Takami H."/>
        </authorList>
    </citation>
    <scope>NUCLEOTIDE SEQUENCE</scope>
    <source>
        <strain evidence="1">Expedition CK06-06</strain>
    </source>
</reference>
<sequence>RMDLEKLIQDKIELTLRQKIISSAIKILQERKDILRGEKKKEEEAGFGRIARDKENIVTRIDEAIEILEDGTSRLQTVLETELDKRDFKRVEDIIKNAVTIAVNELFKRNEK</sequence>
<feature type="non-terminal residue" evidence="1">
    <location>
        <position position="1"/>
    </location>
</feature>
<protein>
    <submittedName>
        <fullName evidence="1">Uncharacterized protein</fullName>
    </submittedName>
</protein>
<name>X1UZJ8_9ZZZZ</name>